<dbReference type="Gene3D" id="3.90.470.10">
    <property type="entry name" value="Ribosomal protein L22/L17"/>
    <property type="match status" value="1"/>
</dbReference>
<dbReference type="NCBIfam" id="TIGR01038">
    <property type="entry name" value="uL22_arch_euk"/>
    <property type="match status" value="1"/>
</dbReference>
<evidence type="ECO:0000313" key="11">
    <source>
        <dbReference type="EMBL" id="UXH32157.1"/>
    </source>
</evidence>
<evidence type="ECO:0000256" key="1">
    <source>
        <dbReference type="ARBA" id="ARBA00009451"/>
    </source>
</evidence>
<dbReference type="InterPro" id="IPR005721">
    <property type="entry name" value="Ribosomal_uL22_euk/arc"/>
</dbReference>
<dbReference type="AlphaFoldDB" id="A0A9E7RVG8"/>
<gene>
    <name evidence="11" type="primary">rplV</name>
    <name evidence="7" type="synonym">rpl22</name>
    <name evidence="11" type="ORF">N5910_02365</name>
    <name evidence="10" type="ORF">U2150_09030</name>
</gene>
<evidence type="ECO:0000256" key="8">
    <source>
        <dbReference type="RuleBase" id="RU004005"/>
    </source>
</evidence>
<evidence type="ECO:0000313" key="10">
    <source>
        <dbReference type="EMBL" id="MEJ8543629.1"/>
    </source>
</evidence>
<sequence length="153" mass="17406">MAKVKYAYKDEDKSRTARASATQLKISPKHAVEICREIRGMEVEKARKYLEEVINMERPVAFKRYNRKVGHRRGLTGWASGRYPVKAATHILKVLENAEANAEYKGLDTEKLRIIHISSHRGPVIRGWIPRAFGRATPFNTPTTHVQIVLGEA</sequence>
<name>A0A9E7RVG8_METWO</name>
<dbReference type="EMBL" id="CP104550">
    <property type="protein sequence ID" value="UXH32157.1"/>
    <property type="molecule type" value="Genomic_DNA"/>
</dbReference>
<dbReference type="InterPro" id="IPR057265">
    <property type="entry name" value="Ribosomal_uL22_arc-type"/>
</dbReference>
<dbReference type="InterPro" id="IPR036394">
    <property type="entry name" value="Ribosomal_uL22_sf"/>
</dbReference>
<dbReference type="KEGG" id="mwo:MWSIV6_0460"/>
<dbReference type="Pfam" id="PF00237">
    <property type="entry name" value="Ribosomal_L22"/>
    <property type="match status" value="1"/>
</dbReference>
<comment type="function">
    <text evidence="7">The globular domain of the protein is located near the polypeptide exit tunnel on the outside of the subunit, while an extended beta-hairpin is found that lines the wall of the exit tunnel in the center of the 70S ribosome.</text>
</comment>
<dbReference type="CDD" id="cd00336">
    <property type="entry name" value="Ribosomal_L22"/>
    <property type="match status" value="1"/>
</dbReference>
<evidence type="ECO:0000256" key="6">
    <source>
        <dbReference type="ARBA" id="ARBA00023274"/>
    </source>
</evidence>
<dbReference type="GO" id="GO:0003735">
    <property type="term" value="F:structural constituent of ribosome"/>
    <property type="evidence" value="ECO:0007669"/>
    <property type="project" value="UniProtKB-UniRule"/>
</dbReference>
<evidence type="ECO:0000256" key="9">
    <source>
        <dbReference type="RuleBase" id="RU004007"/>
    </source>
</evidence>
<dbReference type="GO" id="GO:0022625">
    <property type="term" value="C:cytosolic large ribosomal subunit"/>
    <property type="evidence" value="ECO:0007669"/>
    <property type="project" value="UniProtKB-UniRule"/>
</dbReference>
<comment type="subunit">
    <text evidence="2 7 9">Part of the 50S ribosomal subunit.</text>
</comment>
<organism evidence="11">
    <name type="scientific">Methanothermobacter wolfeii</name>
    <name type="common">Methanobacterium wolfei</name>
    <dbReference type="NCBI Taxonomy" id="145261"/>
    <lineage>
        <taxon>Archaea</taxon>
        <taxon>Methanobacteriati</taxon>
        <taxon>Methanobacteriota</taxon>
        <taxon>Methanomada group</taxon>
        <taxon>Methanobacteria</taxon>
        <taxon>Methanobacteriales</taxon>
        <taxon>Methanobacteriaceae</taxon>
        <taxon>Methanothermobacter</taxon>
    </lineage>
</organism>
<keyword evidence="6 7" id="KW-0687">Ribonucleoprotein</keyword>
<dbReference type="FunFam" id="3.90.470.10:FF:000015">
    <property type="entry name" value="50S ribosomal protein L22"/>
    <property type="match status" value="1"/>
</dbReference>
<reference evidence="10 12" key="2">
    <citation type="submission" date="2023-12" db="EMBL/GenBank/DDBJ databases">
        <title>Phenotypic and Genomic Characterization of Methanothermobacter wolfeii Strain BSEL, a CO2-Capturing Archaeon with Minimal Nutrient Requirements.</title>
        <authorList>
            <person name="Ale Enriquez F."/>
            <person name="Ahring B.K."/>
        </authorList>
    </citation>
    <scope>NUCLEOTIDE SEQUENCE [LARGE SCALE GENOMIC DNA]</scope>
    <source>
        <strain evidence="10 12">BSEL-1</strain>
    </source>
</reference>
<dbReference type="InterPro" id="IPR001063">
    <property type="entry name" value="Ribosomal_uL22"/>
</dbReference>
<evidence type="ECO:0000256" key="2">
    <source>
        <dbReference type="ARBA" id="ARBA00011838"/>
    </source>
</evidence>
<accession>A0A9E7RVG8</accession>
<dbReference type="SUPFAM" id="SSF54843">
    <property type="entry name" value="Ribosomal protein L22"/>
    <property type="match status" value="1"/>
</dbReference>
<dbReference type="HAMAP" id="MF_01331_A">
    <property type="entry name" value="Ribosomal_uL22_A"/>
    <property type="match status" value="1"/>
</dbReference>
<proteinExistence type="inferred from homology"/>
<evidence type="ECO:0000256" key="4">
    <source>
        <dbReference type="ARBA" id="ARBA00022884"/>
    </source>
</evidence>
<dbReference type="RefSeq" id="WP_074358569.1">
    <property type="nucleotide sequence ID" value="NZ_CP104550.1"/>
</dbReference>
<comment type="similarity">
    <text evidence="1 7 8">Belongs to the universal ribosomal protein uL22 family.</text>
</comment>
<evidence type="ECO:0000256" key="3">
    <source>
        <dbReference type="ARBA" id="ARBA00022730"/>
    </source>
</evidence>
<dbReference type="InterPro" id="IPR018260">
    <property type="entry name" value="Ribosomal_uL22_CS"/>
</dbReference>
<dbReference type="PANTHER" id="PTHR11593:SF10">
    <property type="entry name" value="60S RIBOSOMAL PROTEIN L17"/>
    <property type="match status" value="1"/>
</dbReference>
<protein>
    <recommendedName>
        <fullName evidence="7">Large ribosomal subunit protein uL22</fullName>
    </recommendedName>
</protein>
<keyword evidence="4 7" id="KW-0694">RNA-binding</keyword>
<keyword evidence="12" id="KW-1185">Reference proteome</keyword>
<evidence type="ECO:0000313" key="12">
    <source>
        <dbReference type="Proteomes" id="UP001369247"/>
    </source>
</evidence>
<dbReference type="GeneID" id="58978116"/>
<dbReference type="PROSITE" id="PS00464">
    <property type="entry name" value="RIBOSOMAL_L22"/>
    <property type="match status" value="1"/>
</dbReference>
<dbReference type="GO" id="GO:0002181">
    <property type="term" value="P:cytoplasmic translation"/>
    <property type="evidence" value="ECO:0007669"/>
    <property type="project" value="TreeGrafter"/>
</dbReference>
<comment type="function">
    <text evidence="7 9">This protein binds specifically to 23S rRNA. It makes multiple contacts with different domains of the 23S rRNA in the assembled 50S subunit and ribosome.</text>
</comment>
<evidence type="ECO:0000256" key="5">
    <source>
        <dbReference type="ARBA" id="ARBA00022980"/>
    </source>
</evidence>
<keyword evidence="5 7" id="KW-0689">Ribosomal protein</keyword>
<dbReference type="Proteomes" id="UP001369247">
    <property type="component" value="Unassembled WGS sequence"/>
</dbReference>
<dbReference type="GO" id="GO:0019843">
    <property type="term" value="F:rRNA binding"/>
    <property type="evidence" value="ECO:0007669"/>
    <property type="project" value="UniProtKB-UniRule"/>
</dbReference>
<dbReference type="PANTHER" id="PTHR11593">
    <property type="entry name" value="60S RIBOSOMAL PROTEIN L17"/>
    <property type="match status" value="1"/>
</dbReference>
<dbReference type="Proteomes" id="UP001065373">
    <property type="component" value="Chromosome"/>
</dbReference>
<keyword evidence="3 7" id="KW-0699">rRNA-binding</keyword>
<dbReference type="NCBIfam" id="NF003260">
    <property type="entry name" value="PRK04223.1"/>
    <property type="match status" value="1"/>
</dbReference>
<evidence type="ECO:0000256" key="7">
    <source>
        <dbReference type="HAMAP-Rule" id="MF_01331"/>
    </source>
</evidence>
<dbReference type="GeneID" id="75106059"/>
<dbReference type="EMBL" id="JAXUHJ010000014">
    <property type="protein sequence ID" value="MEJ8543629.1"/>
    <property type="molecule type" value="Genomic_DNA"/>
</dbReference>
<reference evidence="11" key="1">
    <citation type="submission" date="2022-09" db="EMBL/GenBank/DDBJ databases">
        <title>Characterization of three MwoI isoschizomers from sequenced genome and metagenomes.</title>
        <authorList>
            <person name="Fomenkov A."/>
            <person name="Xu S.Y."/>
            <person name="Roberts R.J."/>
        </authorList>
    </citation>
    <scope>NUCLEOTIDE SEQUENCE</scope>
    <source>
        <strain evidence="11">DSM 2970</strain>
    </source>
</reference>